<sequence>MTLSNRENHHVHQKLVKRFNKSLEVDTDSLAKRQAQATETHSQRVVVVTRIVGTTVVTGTPPGPSSNGNAVSTSVQVVTPSPTSQAPVSTTSEQPTSSSTPPASTSSIPTPSPDPTPTPSISSVREVVSDTRSVPSLLIGSTRVTSSTRSSSTSARSSSVAISSSSASSAAAAVVVSSPASSASVNVNAAGNTKGHDGKEESSGMSTGGIVGIVAGVLLGIAALLLIAGALWKRRNRKQAARPYSTMAPFGGGEKERQRYRDSSLPINGKREDGDFGNVNTYDPFGYPPGSGEKPSRRPDTVFSQTGNFAGVGRSNFVIAEGYDDQDAQYVSQGQLREIGGAGTRDLTGAGAYGRYTDVTPPSHHSPMFGSESAYPIQHAYYQDGLSSHGHGGYSEDGRHTPTDYYGQAMSPSGVAVAEEFADFPAHMHEASQSTAGKAPIQGGWQASAGVAGAGAAGGLMVATGLGLANTRSLSPVERAGKNENDVYAQQHAGRVQLQDPQGAPSMPQLPPLSLDSISSPLYSGFSDPGNASRRNSATQEVEMSGANLHRKSSSAQPTALMYGSKKTEEELKRGYADLARAAEIDAPITKKDNDLMLPPMMPERYVHGRPLSPLFEAESPELGAATALHDERNPFASGGPRASNGDARPAITVRQSSDTRPASELRASNGIPSAKFPPPSPDMSLPESPASYVASGPVTPRVHNYGADDSVNSTPEYSFKVHPPGASAVSLEAFPTTPQRHPLAVSGGPSPASIQSSSGLPRPPPIGASRLSTASSFSDAYDGI</sequence>
<organism evidence="3 4">
    <name type="scientific">Filobasidium floriforme</name>
    <dbReference type="NCBI Taxonomy" id="5210"/>
    <lineage>
        <taxon>Eukaryota</taxon>
        <taxon>Fungi</taxon>
        <taxon>Dikarya</taxon>
        <taxon>Basidiomycota</taxon>
        <taxon>Agaricomycotina</taxon>
        <taxon>Tremellomycetes</taxon>
        <taxon>Filobasidiales</taxon>
        <taxon>Filobasidiaceae</taxon>
        <taxon>Filobasidium</taxon>
    </lineage>
</organism>
<keyword evidence="2" id="KW-1133">Transmembrane helix</keyword>
<feature type="region of interest" description="Disordered" evidence="1">
    <location>
        <begin position="56"/>
        <end position="162"/>
    </location>
</feature>
<feature type="compositionally biased region" description="Low complexity" evidence="1">
    <location>
        <begin position="141"/>
        <end position="162"/>
    </location>
</feature>
<dbReference type="EMBL" id="JABELV010000138">
    <property type="protein sequence ID" value="KAG7529724.1"/>
    <property type="molecule type" value="Genomic_DNA"/>
</dbReference>
<accession>A0A8K0JMC5</accession>
<name>A0A8K0JMC5_9TREE</name>
<comment type="caution">
    <text evidence="3">The sequence shown here is derived from an EMBL/GenBank/DDBJ whole genome shotgun (WGS) entry which is preliminary data.</text>
</comment>
<keyword evidence="2" id="KW-0472">Membrane</keyword>
<gene>
    <name evidence="3" type="ORF">FFLO_05451</name>
</gene>
<proteinExistence type="predicted"/>
<keyword evidence="4" id="KW-1185">Reference proteome</keyword>
<feature type="region of interest" description="Disordered" evidence="1">
    <location>
        <begin position="632"/>
        <end position="785"/>
    </location>
</feature>
<evidence type="ECO:0000256" key="2">
    <source>
        <dbReference type="SAM" id="Phobius"/>
    </source>
</evidence>
<feature type="transmembrane region" description="Helical" evidence="2">
    <location>
        <begin position="209"/>
        <end position="232"/>
    </location>
</feature>
<protein>
    <submittedName>
        <fullName evidence="3">Uncharacterized protein</fullName>
    </submittedName>
</protein>
<keyword evidence="2" id="KW-0812">Transmembrane</keyword>
<reference evidence="3" key="1">
    <citation type="submission" date="2020-04" db="EMBL/GenBank/DDBJ databases">
        <title>Analysis of mating type loci in Filobasidium floriforme.</title>
        <authorList>
            <person name="Nowrousian M."/>
        </authorList>
    </citation>
    <scope>NUCLEOTIDE SEQUENCE</scope>
    <source>
        <strain evidence="3">CBS 6242</strain>
    </source>
</reference>
<feature type="compositionally biased region" description="Low complexity" evidence="1">
    <location>
        <begin position="71"/>
        <end position="109"/>
    </location>
</feature>
<feature type="region of interest" description="Disordered" evidence="1">
    <location>
        <begin position="182"/>
        <end position="204"/>
    </location>
</feature>
<evidence type="ECO:0000256" key="1">
    <source>
        <dbReference type="SAM" id="MobiDB-lite"/>
    </source>
</evidence>
<dbReference type="AlphaFoldDB" id="A0A8K0JMC5"/>
<evidence type="ECO:0000313" key="3">
    <source>
        <dbReference type="EMBL" id="KAG7529724.1"/>
    </source>
</evidence>
<evidence type="ECO:0000313" key="4">
    <source>
        <dbReference type="Proteomes" id="UP000812966"/>
    </source>
</evidence>
<dbReference type="Proteomes" id="UP000812966">
    <property type="component" value="Unassembled WGS sequence"/>
</dbReference>